<evidence type="ECO:0000259" key="9">
    <source>
        <dbReference type="Pfam" id="PF07715"/>
    </source>
</evidence>
<dbReference type="InterPro" id="IPR036942">
    <property type="entry name" value="Beta-barrel_TonB_sf"/>
</dbReference>
<gene>
    <name evidence="10" type="ORF">DN752_14130</name>
</gene>
<dbReference type="PROSITE" id="PS52016">
    <property type="entry name" value="TONB_DEPENDENT_REC_3"/>
    <property type="match status" value="1"/>
</dbReference>
<dbReference type="Pfam" id="PF07715">
    <property type="entry name" value="Plug"/>
    <property type="match status" value="1"/>
</dbReference>
<dbReference type="AlphaFoldDB" id="A0A2Z4IR37"/>
<keyword evidence="11" id="KW-1185">Reference proteome</keyword>
<dbReference type="InterPro" id="IPR023996">
    <property type="entry name" value="TonB-dep_OMP_SusC/RagA"/>
</dbReference>
<sequence>MRKKQTPKNRINTKKWALMAMAFGAVGVSGAWSSHALASSTSRSLEMSVDQMDKTITGTVTVAATGETLPGVNILIKGTGSGTVTDLDGKFTLDVPSDETVLVVSSIGYVKQEITVGSRTAIDIAMEEDLQQLGEVVVVGYGTQKKSDITGAISQVSSEELKATPIQNALQGIQGRAAGVDIASNARPGEVGSIRIRGSRTVAGENDPLYVLDGVPLQSGGIEMLNPNDIESIEVLKDASASAIYGSRAANGVVLITTKKGKDGRAQINFDASMMVQNLRNLADYYDAPGYADYRRDAARGAGAYSTAYPNPEDDFDFFGADATAWNNIANGYDWVDRENLIPSMRPTTAAEQEMWGVSEVPSYDPSRLETTDWTDYVEQTGITQTYNLSSNWGNEKTKAFVSGGYLDQTGTNVGQDYKRYNALVNLEIQAVDWLKLGGSINASYSIQNYGYSAGGSRGGRTIYEAALGQLPYAKPYDANGNYIFNPGGDPNIVNPIQDGDYVINERTTLRAFGSFFAEAKLAEGLRVKTIFGPDIRNYRNGQFQSAESSLRGGGSASSTNYARLGQNQQLSWTWENLVYYDKVFGDHTLNATFLQSSSYWKTESSDMTASDLPYDSQLWYNLGSTNRGSLDGWGSGFSERTLMSYMARFNYSYKDRYLLTLTGRSDGASVLSEGNKWDFFPSFSLGWKIHDEAFMSDVNWVNQLKLRVGMGTVGNQTVGPYGTAGGLVQVPYVFGSDPANGYVTGNPKGSAQGALPNRNLGWEKTQQWNFGLDFGLWKDRLYGSVEYYSADTYDLLFDKTPNSVTGYSNITINTGKVRNSGVEVTLSSLNIDKNDFSWTTDINFSKNKNEIIELANGKQDDVVNQLFIGQPLGIYYDYNKIGIWQLNDADLLEQYSENGSDYEPGDIRVQDVNGDNRIDPNNDRMILGQTAPKWTGGITNTFNYKNFELSAFVYARWGYLVQGGAVDMSGRYASRVIDYWTPTNPTNAYPRADYNNGGQPIHYSAMNYQDGSFVKVRFISLGYTFPQDIIGKWGMSNLKLYTQVQNPFLFSKTDFIDPDSSYQIGGSNPSASSITTRSFVFGLNMTF</sequence>
<dbReference type="Proteomes" id="UP000248688">
    <property type="component" value="Chromosome"/>
</dbReference>
<dbReference type="KEGG" id="est:DN752_14130"/>
<evidence type="ECO:0000256" key="6">
    <source>
        <dbReference type="ARBA" id="ARBA00023237"/>
    </source>
</evidence>
<evidence type="ECO:0000313" key="11">
    <source>
        <dbReference type="Proteomes" id="UP000248688"/>
    </source>
</evidence>
<protein>
    <submittedName>
        <fullName evidence="10">TonB-dependent receptor</fullName>
    </submittedName>
</protein>
<keyword evidence="5 7" id="KW-0472">Membrane</keyword>
<feature type="signal peptide" evidence="8">
    <location>
        <begin position="1"/>
        <end position="31"/>
    </location>
</feature>
<dbReference type="OrthoDB" id="9768177at2"/>
<evidence type="ECO:0000256" key="2">
    <source>
        <dbReference type="ARBA" id="ARBA00022448"/>
    </source>
</evidence>
<dbReference type="InterPro" id="IPR008969">
    <property type="entry name" value="CarboxyPept-like_regulatory"/>
</dbReference>
<accession>A0A2Z4IR37</accession>
<dbReference type="RefSeq" id="WP_112786557.1">
    <property type="nucleotide sequence ID" value="NZ_CP030041.1"/>
</dbReference>
<reference evidence="10 11" key="1">
    <citation type="submission" date="2018-06" db="EMBL/GenBank/DDBJ databases">
        <title>Echinicola strongylocentroti sp. nov., isolated from a sea urchin Strongylocentrotus intermedius.</title>
        <authorList>
            <person name="Bae S.S."/>
        </authorList>
    </citation>
    <scope>NUCLEOTIDE SEQUENCE [LARGE SCALE GENOMIC DNA]</scope>
    <source>
        <strain evidence="10 11">MEBiC08714</strain>
    </source>
</reference>
<dbReference type="SUPFAM" id="SSF49464">
    <property type="entry name" value="Carboxypeptidase regulatory domain-like"/>
    <property type="match status" value="1"/>
</dbReference>
<name>A0A2Z4IR37_9BACT</name>
<dbReference type="SUPFAM" id="SSF56935">
    <property type="entry name" value="Porins"/>
    <property type="match status" value="1"/>
</dbReference>
<keyword evidence="3 7" id="KW-1134">Transmembrane beta strand</keyword>
<proteinExistence type="inferred from homology"/>
<feature type="chain" id="PRO_5016373289" evidence="8">
    <location>
        <begin position="32"/>
        <end position="1088"/>
    </location>
</feature>
<evidence type="ECO:0000256" key="4">
    <source>
        <dbReference type="ARBA" id="ARBA00022692"/>
    </source>
</evidence>
<comment type="similarity">
    <text evidence="7">Belongs to the TonB-dependent receptor family.</text>
</comment>
<dbReference type="InterPro" id="IPR012910">
    <property type="entry name" value="Plug_dom"/>
</dbReference>
<keyword evidence="2 7" id="KW-0813">Transport</keyword>
<dbReference type="FunFam" id="2.170.130.10:FF:000008">
    <property type="entry name" value="SusC/RagA family TonB-linked outer membrane protein"/>
    <property type="match status" value="1"/>
</dbReference>
<evidence type="ECO:0000256" key="1">
    <source>
        <dbReference type="ARBA" id="ARBA00004571"/>
    </source>
</evidence>
<dbReference type="GO" id="GO:0009279">
    <property type="term" value="C:cell outer membrane"/>
    <property type="evidence" value="ECO:0007669"/>
    <property type="project" value="UniProtKB-SubCell"/>
</dbReference>
<evidence type="ECO:0000256" key="8">
    <source>
        <dbReference type="SAM" id="SignalP"/>
    </source>
</evidence>
<dbReference type="NCBIfam" id="TIGR04057">
    <property type="entry name" value="SusC_RagA_signa"/>
    <property type="match status" value="1"/>
</dbReference>
<dbReference type="NCBIfam" id="TIGR04056">
    <property type="entry name" value="OMP_RagA_SusC"/>
    <property type="match status" value="1"/>
</dbReference>
<dbReference type="InterPro" id="IPR039426">
    <property type="entry name" value="TonB-dep_rcpt-like"/>
</dbReference>
<dbReference type="EMBL" id="CP030041">
    <property type="protein sequence ID" value="AWW33190.1"/>
    <property type="molecule type" value="Genomic_DNA"/>
</dbReference>
<keyword evidence="4 7" id="KW-0812">Transmembrane</keyword>
<keyword evidence="6 7" id="KW-0998">Cell outer membrane</keyword>
<dbReference type="InterPro" id="IPR037066">
    <property type="entry name" value="Plug_dom_sf"/>
</dbReference>
<comment type="subcellular location">
    <subcellularLocation>
        <location evidence="1 7">Cell outer membrane</location>
        <topology evidence="1 7">Multi-pass membrane protein</topology>
    </subcellularLocation>
</comment>
<dbReference type="InterPro" id="IPR023997">
    <property type="entry name" value="TonB-dep_OMP_SusC/RagA_CS"/>
</dbReference>
<dbReference type="Gene3D" id="2.170.130.10">
    <property type="entry name" value="TonB-dependent receptor, plug domain"/>
    <property type="match status" value="1"/>
</dbReference>
<evidence type="ECO:0000256" key="5">
    <source>
        <dbReference type="ARBA" id="ARBA00023136"/>
    </source>
</evidence>
<dbReference type="Gene3D" id="2.60.40.1120">
    <property type="entry name" value="Carboxypeptidase-like, regulatory domain"/>
    <property type="match status" value="1"/>
</dbReference>
<evidence type="ECO:0000256" key="7">
    <source>
        <dbReference type="PROSITE-ProRule" id="PRU01360"/>
    </source>
</evidence>
<organism evidence="10 11">
    <name type="scientific">Echinicola strongylocentroti</name>
    <dbReference type="NCBI Taxonomy" id="1795355"/>
    <lineage>
        <taxon>Bacteria</taxon>
        <taxon>Pseudomonadati</taxon>
        <taxon>Bacteroidota</taxon>
        <taxon>Cytophagia</taxon>
        <taxon>Cytophagales</taxon>
        <taxon>Cyclobacteriaceae</taxon>
        <taxon>Echinicola</taxon>
    </lineage>
</organism>
<keyword evidence="10" id="KW-0675">Receptor</keyword>
<evidence type="ECO:0000256" key="3">
    <source>
        <dbReference type="ARBA" id="ARBA00022452"/>
    </source>
</evidence>
<evidence type="ECO:0000313" key="10">
    <source>
        <dbReference type="EMBL" id="AWW33190.1"/>
    </source>
</evidence>
<feature type="domain" description="TonB-dependent receptor plug" evidence="9">
    <location>
        <begin position="146"/>
        <end position="253"/>
    </location>
</feature>
<keyword evidence="8" id="KW-0732">Signal</keyword>
<dbReference type="Gene3D" id="2.40.170.20">
    <property type="entry name" value="TonB-dependent receptor, beta-barrel domain"/>
    <property type="match status" value="1"/>
</dbReference>
<dbReference type="Pfam" id="PF13715">
    <property type="entry name" value="CarbopepD_reg_2"/>
    <property type="match status" value="1"/>
</dbReference>